<keyword evidence="1" id="KW-1133">Transmembrane helix</keyword>
<evidence type="ECO:0000313" key="3">
    <source>
        <dbReference type="EMBL" id="NER13042.1"/>
    </source>
</evidence>
<keyword evidence="1" id="KW-0472">Membrane</keyword>
<dbReference type="PANTHER" id="PTHR37299:SF1">
    <property type="entry name" value="STAGE 0 SPORULATION PROTEIN A HOMOLOG"/>
    <property type="match status" value="1"/>
</dbReference>
<organism evidence="3 4">
    <name type="scientific">Leptobacterium flavescens</name>
    <dbReference type="NCBI Taxonomy" id="472055"/>
    <lineage>
        <taxon>Bacteria</taxon>
        <taxon>Pseudomonadati</taxon>
        <taxon>Bacteroidota</taxon>
        <taxon>Flavobacteriia</taxon>
        <taxon>Flavobacteriales</taxon>
        <taxon>Flavobacteriaceae</taxon>
        <taxon>Leptobacterium</taxon>
    </lineage>
</organism>
<evidence type="ECO:0000313" key="4">
    <source>
        <dbReference type="Proteomes" id="UP000468581"/>
    </source>
</evidence>
<dbReference type="GO" id="GO:0003677">
    <property type="term" value="F:DNA binding"/>
    <property type="evidence" value="ECO:0007669"/>
    <property type="project" value="InterPro"/>
</dbReference>
<dbReference type="Pfam" id="PF04397">
    <property type="entry name" value="LytTR"/>
    <property type="match status" value="1"/>
</dbReference>
<sequence>MKTPLKNTISFLGKENERNELDFNTWKANRLIFLFAYLILFLLKPYSLDTLSIGQQMIHITIYSLIYCIAYSLSAIIFMPFNISVKWTKFKELCAAIVFIMIAWLLILGFMLYDDTIFFTVDRAQVIEVIAQKCLVCVLFSTMGLGSLILVMLFFVGEYNLGKRKIPGENMEVNTEKISIRGKNKNEQLELCNDTFILAKSEGHYVKIYYYNAFRQTRHYLMRNSLKELEKLTRQSSNICKCHKSYLINMDCVKSVIENPNRPYIYLRDFKGKIPVSKEKVQEIKEYRKNHISVF</sequence>
<evidence type="ECO:0000256" key="1">
    <source>
        <dbReference type="SAM" id="Phobius"/>
    </source>
</evidence>
<name>A0A6P0UKG3_9FLAO</name>
<dbReference type="GO" id="GO:0000156">
    <property type="term" value="F:phosphorelay response regulator activity"/>
    <property type="evidence" value="ECO:0007669"/>
    <property type="project" value="InterPro"/>
</dbReference>
<dbReference type="PANTHER" id="PTHR37299">
    <property type="entry name" value="TRANSCRIPTIONAL REGULATOR-RELATED"/>
    <property type="match status" value="1"/>
</dbReference>
<dbReference type="AlphaFoldDB" id="A0A6P0UKG3"/>
<dbReference type="Proteomes" id="UP000468581">
    <property type="component" value="Unassembled WGS sequence"/>
</dbReference>
<dbReference type="RefSeq" id="WP_163606045.1">
    <property type="nucleotide sequence ID" value="NZ_JAABOO010000001.1"/>
</dbReference>
<feature type="transmembrane region" description="Helical" evidence="1">
    <location>
        <begin position="31"/>
        <end position="48"/>
    </location>
</feature>
<dbReference type="Gene3D" id="2.40.50.1020">
    <property type="entry name" value="LytTr DNA-binding domain"/>
    <property type="match status" value="1"/>
</dbReference>
<dbReference type="InterPro" id="IPR007492">
    <property type="entry name" value="LytTR_DNA-bd_dom"/>
</dbReference>
<dbReference type="InterPro" id="IPR046947">
    <property type="entry name" value="LytR-like"/>
</dbReference>
<comment type="caution">
    <text evidence="3">The sequence shown here is derived from an EMBL/GenBank/DDBJ whole genome shotgun (WGS) entry which is preliminary data.</text>
</comment>
<reference evidence="3 4" key="1">
    <citation type="submission" date="2020-01" db="EMBL/GenBank/DDBJ databases">
        <title>Leptobacterium flavescens.</title>
        <authorList>
            <person name="Wang G."/>
        </authorList>
    </citation>
    <scope>NUCLEOTIDE SEQUENCE [LARGE SCALE GENOMIC DNA]</scope>
    <source>
        <strain evidence="3 4">KCTC 22160</strain>
    </source>
</reference>
<accession>A0A6P0UKG3</accession>
<keyword evidence="4" id="KW-1185">Reference proteome</keyword>
<dbReference type="PROSITE" id="PS50930">
    <property type="entry name" value="HTH_LYTTR"/>
    <property type="match status" value="1"/>
</dbReference>
<evidence type="ECO:0000259" key="2">
    <source>
        <dbReference type="PROSITE" id="PS50930"/>
    </source>
</evidence>
<gene>
    <name evidence="3" type="ORF">GWK08_06300</name>
</gene>
<proteinExistence type="predicted"/>
<dbReference type="SMART" id="SM00850">
    <property type="entry name" value="LytTR"/>
    <property type="match status" value="1"/>
</dbReference>
<feature type="domain" description="HTH LytTR-type" evidence="2">
    <location>
        <begin position="218"/>
        <end position="290"/>
    </location>
</feature>
<feature type="transmembrane region" description="Helical" evidence="1">
    <location>
        <begin position="93"/>
        <end position="113"/>
    </location>
</feature>
<feature type="transmembrane region" description="Helical" evidence="1">
    <location>
        <begin position="60"/>
        <end position="81"/>
    </location>
</feature>
<keyword evidence="1" id="KW-0812">Transmembrane</keyword>
<protein>
    <recommendedName>
        <fullName evidence="2">HTH LytTR-type domain-containing protein</fullName>
    </recommendedName>
</protein>
<dbReference type="EMBL" id="JAABOO010000001">
    <property type="protein sequence ID" value="NER13042.1"/>
    <property type="molecule type" value="Genomic_DNA"/>
</dbReference>
<feature type="transmembrane region" description="Helical" evidence="1">
    <location>
        <begin position="133"/>
        <end position="156"/>
    </location>
</feature>